<dbReference type="EC" id="2.7.7.65" evidence="1"/>
<dbReference type="InterPro" id="IPR043128">
    <property type="entry name" value="Rev_trsase/Diguanyl_cyclase"/>
</dbReference>
<dbReference type="PROSITE" id="PS50887">
    <property type="entry name" value="GGDEF"/>
    <property type="match status" value="1"/>
</dbReference>
<comment type="caution">
    <text evidence="5">The sequence shown here is derived from an EMBL/GenBank/DDBJ whole genome shotgun (WGS) entry which is preliminary data.</text>
</comment>
<dbReference type="PANTHER" id="PTHR45138">
    <property type="entry name" value="REGULATORY COMPONENTS OF SENSORY TRANSDUCTION SYSTEM"/>
    <property type="match status" value="1"/>
</dbReference>
<feature type="transmembrane region" description="Helical" evidence="3">
    <location>
        <begin position="122"/>
        <end position="139"/>
    </location>
</feature>
<dbReference type="Proteomes" id="UP000037425">
    <property type="component" value="Unassembled WGS sequence"/>
</dbReference>
<dbReference type="PATRIC" id="fig|106592.7.peg.872"/>
<evidence type="ECO:0000313" key="5">
    <source>
        <dbReference type="EMBL" id="KOF22686.1"/>
    </source>
</evidence>
<feature type="transmembrane region" description="Helical" evidence="3">
    <location>
        <begin position="34"/>
        <end position="57"/>
    </location>
</feature>
<dbReference type="OrthoDB" id="9812260at2"/>
<dbReference type="InterPro" id="IPR029787">
    <property type="entry name" value="Nucleotide_cyclase"/>
</dbReference>
<reference evidence="6" key="1">
    <citation type="submission" date="2015-07" db="EMBL/GenBank/DDBJ databases">
        <title>Whole genome sequence of an Ensifer adhaerens strain isolated from a cave pool in the Wind Cave National Park.</title>
        <authorList>
            <person name="Eng W.W.H."/>
            <person name="Gan H.M."/>
            <person name="Barton H.A."/>
            <person name="Savka M.A."/>
        </authorList>
    </citation>
    <scope>NUCLEOTIDE SEQUENCE [LARGE SCALE GENOMIC DNA]</scope>
    <source>
        <strain evidence="6">SD006</strain>
    </source>
</reference>
<dbReference type="GO" id="GO:0052621">
    <property type="term" value="F:diguanylate cyclase activity"/>
    <property type="evidence" value="ECO:0007669"/>
    <property type="project" value="UniProtKB-EC"/>
</dbReference>
<feature type="transmembrane region" description="Helical" evidence="3">
    <location>
        <begin position="93"/>
        <end position="110"/>
    </location>
</feature>
<dbReference type="SMART" id="SM00267">
    <property type="entry name" value="GGDEF"/>
    <property type="match status" value="1"/>
</dbReference>
<dbReference type="CDD" id="cd01949">
    <property type="entry name" value="GGDEF"/>
    <property type="match status" value="1"/>
</dbReference>
<organism evidence="5 6">
    <name type="scientific">Ensifer adhaerens</name>
    <name type="common">Sinorhizobium morelense</name>
    <dbReference type="NCBI Taxonomy" id="106592"/>
    <lineage>
        <taxon>Bacteria</taxon>
        <taxon>Pseudomonadati</taxon>
        <taxon>Pseudomonadota</taxon>
        <taxon>Alphaproteobacteria</taxon>
        <taxon>Hyphomicrobiales</taxon>
        <taxon>Rhizobiaceae</taxon>
        <taxon>Sinorhizobium/Ensifer group</taxon>
        <taxon>Ensifer</taxon>
    </lineage>
</organism>
<keyword evidence="3" id="KW-0472">Membrane</keyword>
<dbReference type="NCBIfam" id="TIGR00254">
    <property type="entry name" value="GGDEF"/>
    <property type="match status" value="1"/>
</dbReference>
<accession>A0A0L8C742</accession>
<dbReference type="InterPro" id="IPR050469">
    <property type="entry name" value="Diguanylate_Cyclase"/>
</dbReference>
<dbReference type="InterPro" id="IPR000160">
    <property type="entry name" value="GGDEF_dom"/>
</dbReference>
<evidence type="ECO:0000313" key="6">
    <source>
        <dbReference type="Proteomes" id="UP000037425"/>
    </source>
</evidence>
<sequence>MGGAISLLAVNFIIAQIFTAAFLVIAAKSRSRRAALYCAGGFAVASLAAVFETIVPFTSFPRLFAISAFASVLAGFCLLRFGLGLFYRVPANWQMLVAFFLASVALDLAIYDLPRGTLQHAALYQLPFFVIQAWSASVVMRSERRSAADWILLWLLVLTSGYYLLKVYAAVAAGSGATAQDYVSSPFALISQALGAMLIVSTGLAMLGVMVKEIVDDAHARSEIDLLSGLYNRRGFTERVIPMFQLREGRLPGTLILADLDRFKLVNDSYGHHTGDEVIRRFARVLKDVMPNRAVAGRLGGEEFAVFLPSTDLEEARVVAHGMRAAMMSQRIDGLAEQARVTASFGVAAIAKGEPLEQAMQRADKALYAAKENGRNRVECAEVPQNVVNPTVPQWIGRP</sequence>
<keyword evidence="3" id="KW-0812">Transmembrane</keyword>
<dbReference type="AlphaFoldDB" id="A0A0L8C742"/>
<dbReference type="FunFam" id="3.30.70.270:FF:000001">
    <property type="entry name" value="Diguanylate cyclase domain protein"/>
    <property type="match status" value="1"/>
</dbReference>
<dbReference type="Gene3D" id="3.30.70.270">
    <property type="match status" value="1"/>
</dbReference>
<dbReference type="PANTHER" id="PTHR45138:SF9">
    <property type="entry name" value="DIGUANYLATE CYCLASE DGCM-RELATED"/>
    <property type="match status" value="1"/>
</dbReference>
<protein>
    <recommendedName>
        <fullName evidence="1">diguanylate cyclase</fullName>
        <ecNumber evidence="1">2.7.7.65</ecNumber>
    </recommendedName>
</protein>
<dbReference type="GO" id="GO:0005886">
    <property type="term" value="C:plasma membrane"/>
    <property type="evidence" value="ECO:0007669"/>
    <property type="project" value="TreeGrafter"/>
</dbReference>
<evidence type="ECO:0000259" key="4">
    <source>
        <dbReference type="PROSITE" id="PS50887"/>
    </source>
</evidence>
<dbReference type="GO" id="GO:1902201">
    <property type="term" value="P:negative regulation of bacterial-type flagellum-dependent cell motility"/>
    <property type="evidence" value="ECO:0007669"/>
    <property type="project" value="TreeGrafter"/>
</dbReference>
<feature type="transmembrane region" description="Helical" evidence="3">
    <location>
        <begin position="63"/>
        <end position="81"/>
    </location>
</feature>
<dbReference type="EMBL" id="LGAP01000001">
    <property type="protein sequence ID" value="KOF22686.1"/>
    <property type="molecule type" value="Genomic_DNA"/>
</dbReference>
<dbReference type="GO" id="GO:0043709">
    <property type="term" value="P:cell adhesion involved in single-species biofilm formation"/>
    <property type="evidence" value="ECO:0007669"/>
    <property type="project" value="TreeGrafter"/>
</dbReference>
<dbReference type="RefSeq" id="WP_053247481.1">
    <property type="nucleotide sequence ID" value="NZ_LGAP01000001.1"/>
</dbReference>
<feature type="domain" description="GGDEF" evidence="4">
    <location>
        <begin position="251"/>
        <end position="383"/>
    </location>
</feature>
<feature type="transmembrane region" description="Helical" evidence="3">
    <location>
        <begin position="151"/>
        <end position="169"/>
    </location>
</feature>
<comment type="catalytic activity">
    <reaction evidence="2">
        <text>2 GTP = 3',3'-c-di-GMP + 2 diphosphate</text>
        <dbReference type="Rhea" id="RHEA:24898"/>
        <dbReference type="ChEBI" id="CHEBI:33019"/>
        <dbReference type="ChEBI" id="CHEBI:37565"/>
        <dbReference type="ChEBI" id="CHEBI:58805"/>
        <dbReference type="EC" id="2.7.7.65"/>
    </reaction>
</comment>
<proteinExistence type="predicted"/>
<evidence type="ECO:0000256" key="1">
    <source>
        <dbReference type="ARBA" id="ARBA00012528"/>
    </source>
</evidence>
<evidence type="ECO:0000256" key="2">
    <source>
        <dbReference type="ARBA" id="ARBA00034247"/>
    </source>
</evidence>
<keyword evidence="3" id="KW-1133">Transmembrane helix</keyword>
<feature type="transmembrane region" description="Helical" evidence="3">
    <location>
        <begin position="189"/>
        <end position="211"/>
    </location>
</feature>
<feature type="transmembrane region" description="Helical" evidence="3">
    <location>
        <begin position="6"/>
        <end position="27"/>
    </location>
</feature>
<dbReference type="Pfam" id="PF00990">
    <property type="entry name" value="GGDEF"/>
    <property type="match status" value="1"/>
</dbReference>
<dbReference type="SUPFAM" id="SSF55073">
    <property type="entry name" value="Nucleotide cyclase"/>
    <property type="match status" value="1"/>
</dbReference>
<gene>
    <name evidence="5" type="ORF">AC244_04080</name>
</gene>
<evidence type="ECO:0000256" key="3">
    <source>
        <dbReference type="SAM" id="Phobius"/>
    </source>
</evidence>
<name>A0A0L8C742_ENSAD</name>